<keyword evidence="1" id="KW-1133">Transmembrane helix</keyword>
<dbReference type="OrthoDB" id="4991043at2"/>
<dbReference type="Proteomes" id="UP000318331">
    <property type="component" value="Unassembled WGS sequence"/>
</dbReference>
<feature type="transmembrane region" description="Helical" evidence="1">
    <location>
        <begin position="35"/>
        <end position="55"/>
    </location>
</feature>
<organism evidence="2 3">
    <name type="scientific">Klugiella xanthotipulae</name>
    <dbReference type="NCBI Taxonomy" id="244735"/>
    <lineage>
        <taxon>Bacteria</taxon>
        <taxon>Bacillati</taxon>
        <taxon>Actinomycetota</taxon>
        <taxon>Actinomycetes</taxon>
        <taxon>Micrococcales</taxon>
        <taxon>Microbacteriaceae</taxon>
        <taxon>Klugiella</taxon>
    </lineage>
</organism>
<evidence type="ECO:0000256" key="1">
    <source>
        <dbReference type="SAM" id="Phobius"/>
    </source>
</evidence>
<evidence type="ECO:0000313" key="3">
    <source>
        <dbReference type="Proteomes" id="UP000318331"/>
    </source>
</evidence>
<name>A0A543HXZ3_9MICO</name>
<dbReference type="AlphaFoldDB" id="A0A543HXZ3"/>
<gene>
    <name evidence="2" type="ORF">FB466_1474</name>
</gene>
<dbReference type="RefSeq" id="WP_141917201.1">
    <property type="nucleotide sequence ID" value="NZ_BAAAYS010000021.1"/>
</dbReference>
<comment type="caution">
    <text evidence="2">The sequence shown here is derived from an EMBL/GenBank/DDBJ whole genome shotgun (WGS) entry which is preliminary data.</text>
</comment>
<accession>A0A543HXZ3</accession>
<protein>
    <submittedName>
        <fullName evidence="2">Uncharacterized protein</fullName>
    </submittedName>
</protein>
<keyword evidence="1" id="KW-0472">Membrane</keyword>
<proteinExistence type="predicted"/>
<keyword evidence="1" id="KW-0812">Transmembrane</keyword>
<keyword evidence="3" id="KW-1185">Reference proteome</keyword>
<dbReference type="EMBL" id="VFPN01000002">
    <property type="protein sequence ID" value="TQM63218.1"/>
    <property type="molecule type" value="Genomic_DNA"/>
</dbReference>
<feature type="transmembrane region" description="Helical" evidence="1">
    <location>
        <begin position="6"/>
        <end position="23"/>
    </location>
</feature>
<reference evidence="2 3" key="1">
    <citation type="submission" date="2019-06" db="EMBL/GenBank/DDBJ databases">
        <title>Sequencing the genomes of 1000 actinobacteria strains.</title>
        <authorList>
            <person name="Klenk H.-P."/>
        </authorList>
    </citation>
    <scope>NUCLEOTIDE SEQUENCE [LARGE SCALE GENOMIC DNA]</scope>
    <source>
        <strain evidence="2 3">DSM 18031</strain>
    </source>
</reference>
<evidence type="ECO:0000313" key="2">
    <source>
        <dbReference type="EMBL" id="TQM63218.1"/>
    </source>
</evidence>
<sequence>MSISKYILNGGIIGSAVSLVSTIKKTENSPRDWRTILTWVIWGCTLAIAIGSVALRDSDKAYEELHK</sequence>